<reference evidence="2 3" key="1">
    <citation type="submission" date="2021-06" db="EMBL/GenBank/DDBJ databases">
        <authorList>
            <person name="Palmer J.M."/>
        </authorList>
    </citation>
    <scope>NUCLEOTIDE SEQUENCE [LARGE SCALE GENOMIC DNA]</scope>
    <source>
        <strain evidence="2 3">XC_2019</strain>
        <tissue evidence="2">Muscle</tissue>
    </source>
</reference>
<feature type="domain" description="Myelin gene regulatory factor ICA" evidence="1">
    <location>
        <begin position="42"/>
        <end position="72"/>
    </location>
</feature>
<dbReference type="EMBL" id="JAHRIN010000550">
    <property type="protein sequence ID" value="MEQ2191220.1"/>
    <property type="molecule type" value="Genomic_DNA"/>
</dbReference>
<gene>
    <name evidence="2" type="ORF">XENOCAPTIV_023986</name>
</gene>
<name>A0ABV0Q607_9TELE</name>
<dbReference type="InterPro" id="IPR051577">
    <property type="entry name" value="MRF-like"/>
</dbReference>
<feature type="non-terminal residue" evidence="2">
    <location>
        <position position="1"/>
    </location>
</feature>
<evidence type="ECO:0000313" key="2">
    <source>
        <dbReference type="EMBL" id="MEQ2191220.1"/>
    </source>
</evidence>
<evidence type="ECO:0000313" key="3">
    <source>
        <dbReference type="Proteomes" id="UP001434883"/>
    </source>
</evidence>
<dbReference type="PANTHER" id="PTHR13029:SF17">
    <property type="entry name" value="MYELIN REGULATORY FACTOR-LIKE PROTEIN"/>
    <property type="match status" value="1"/>
</dbReference>
<dbReference type="PANTHER" id="PTHR13029">
    <property type="match status" value="1"/>
</dbReference>
<dbReference type="Pfam" id="PF13887">
    <property type="entry name" value="MYRF_ICA"/>
    <property type="match status" value="1"/>
</dbReference>
<organism evidence="2 3">
    <name type="scientific">Xenoophorus captivus</name>
    <dbReference type="NCBI Taxonomy" id="1517983"/>
    <lineage>
        <taxon>Eukaryota</taxon>
        <taxon>Metazoa</taxon>
        <taxon>Chordata</taxon>
        <taxon>Craniata</taxon>
        <taxon>Vertebrata</taxon>
        <taxon>Euteleostomi</taxon>
        <taxon>Actinopterygii</taxon>
        <taxon>Neopterygii</taxon>
        <taxon>Teleostei</taxon>
        <taxon>Neoteleostei</taxon>
        <taxon>Acanthomorphata</taxon>
        <taxon>Ovalentaria</taxon>
        <taxon>Atherinomorphae</taxon>
        <taxon>Cyprinodontiformes</taxon>
        <taxon>Goodeidae</taxon>
        <taxon>Xenoophorus</taxon>
    </lineage>
</organism>
<protein>
    <recommendedName>
        <fullName evidence="1">Myelin gene regulatory factor ICA domain-containing protein</fullName>
    </recommendedName>
</protein>
<accession>A0ABV0Q607</accession>
<dbReference type="InterPro" id="IPR026932">
    <property type="entry name" value="MYRF_ICA"/>
</dbReference>
<keyword evidence="3" id="KW-1185">Reference proteome</keyword>
<comment type="caution">
    <text evidence="2">The sequence shown here is derived from an EMBL/GenBank/DDBJ whole genome shotgun (WGS) entry which is preliminary data.</text>
</comment>
<proteinExistence type="predicted"/>
<dbReference type="Proteomes" id="UP001434883">
    <property type="component" value="Unassembled WGS sequence"/>
</dbReference>
<evidence type="ECO:0000259" key="1">
    <source>
        <dbReference type="Pfam" id="PF13887"/>
    </source>
</evidence>
<sequence>ASNPGQFETDSDTLWQRGSVPEAAVCHGRVGINTDSPDEALEQIFMENVGAVQQLSKLTDNLETRIQELEVWNRRLAKLKSLTGSLRSTGYSPLFILSMHL</sequence>